<keyword evidence="7" id="KW-0698">rRNA processing</keyword>
<name>A0ABT0S9U3_9SPHN</name>
<dbReference type="InterPro" id="IPR023091">
    <property type="entry name" value="MetalPrtase_cat_dom_sf_prd"/>
</dbReference>
<evidence type="ECO:0000256" key="1">
    <source>
        <dbReference type="ARBA" id="ARBA00010875"/>
    </source>
</evidence>
<reference evidence="8" key="1">
    <citation type="submission" date="2022-05" db="EMBL/GenBank/DDBJ databases">
        <authorList>
            <person name="Jo J.-H."/>
            <person name="Im W.-T."/>
        </authorList>
    </citation>
    <scope>NUCLEOTIDE SEQUENCE</scope>
    <source>
        <strain evidence="8">RB56-2</strain>
    </source>
</reference>
<comment type="cofactor">
    <cofactor evidence="7">
        <name>Zn(2+)</name>
        <dbReference type="ChEBI" id="CHEBI:29105"/>
    </cofactor>
    <text evidence="7">Binds 1 zinc ion.</text>
</comment>
<comment type="similarity">
    <text evidence="1 7">Belongs to the endoribonuclease YbeY family.</text>
</comment>
<protein>
    <recommendedName>
        <fullName evidence="7">Endoribonuclease YbeY</fullName>
        <ecNumber evidence="7">3.1.-.-</ecNumber>
    </recommendedName>
</protein>
<evidence type="ECO:0000256" key="5">
    <source>
        <dbReference type="ARBA" id="ARBA00022801"/>
    </source>
</evidence>
<dbReference type="SUPFAM" id="SSF55486">
    <property type="entry name" value="Metalloproteases ('zincins'), catalytic domain"/>
    <property type="match status" value="1"/>
</dbReference>
<evidence type="ECO:0000256" key="3">
    <source>
        <dbReference type="ARBA" id="ARBA00022723"/>
    </source>
</evidence>
<dbReference type="InterPro" id="IPR020549">
    <property type="entry name" value="YbeY_CS"/>
</dbReference>
<keyword evidence="7" id="KW-0963">Cytoplasm</keyword>
<organism evidence="8 9">
    <name type="scientific">Sphingomonas brevis</name>
    <dbReference type="NCBI Taxonomy" id="2908206"/>
    <lineage>
        <taxon>Bacteria</taxon>
        <taxon>Pseudomonadati</taxon>
        <taxon>Pseudomonadota</taxon>
        <taxon>Alphaproteobacteria</taxon>
        <taxon>Sphingomonadales</taxon>
        <taxon>Sphingomonadaceae</taxon>
        <taxon>Sphingomonas</taxon>
    </lineage>
</organism>
<keyword evidence="4 7" id="KW-0255">Endonuclease</keyword>
<dbReference type="Pfam" id="PF02130">
    <property type="entry name" value="YbeY"/>
    <property type="match status" value="1"/>
</dbReference>
<keyword evidence="3 7" id="KW-0479">Metal-binding</keyword>
<dbReference type="Proteomes" id="UP001165383">
    <property type="component" value="Unassembled WGS sequence"/>
</dbReference>
<feature type="binding site" evidence="7">
    <location>
        <position position="131"/>
    </location>
    <ligand>
        <name>Zn(2+)</name>
        <dbReference type="ChEBI" id="CHEBI:29105"/>
        <note>catalytic</note>
    </ligand>
</feature>
<dbReference type="EC" id="3.1.-.-" evidence="7"/>
<accession>A0ABT0S9U3</accession>
<evidence type="ECO:0000313" key="8">
    <source>
        <dbReference type="EMBL" id="MCL6740917.1"/>
    </source>
</evidence>
<evidence type="ECO:0000256" key="7">
    <source>
        <dbReference type="HAMAP-Rule" id="MF_00009"/>
    </source>
</evidence>
<feature type="binding site" evidence="7">
    <location>
        <position position="127"/>
    </location>
    <ligand>
        <name>Zn(2+)</name>
        <dbReference type="ChEBI" id="CHEBI:29105"/>
        <note>catalytic</note>
    </ligand>
</feature>
<gene>
    <name evidence="7 8" type="primary">ybeY</name>
    <name evidence="8" type="ORF">LZ518_07210</name>
</gene>
<comment type="caution">
    <text evidence="8">The sequence shown here is derived from an EMBL/GenBank/DDBJ whole genome shotgun (WGS) entry which is preliminary data.</text>
</comment>
<feature type="binding site" evidence="7">
    <location>
        <position position="137"/>
    </location>
    <ligand>
        <name>Zn(2+)</name>
        <dbReference type="ChEBI" id="CHEBI:29105"/>
        <note>catalytic</note>
    </ligand>
</feature>
<evidence type="ECO:0000313" key="9">
    <source>
        <dbReference type="Proteomes" id="UP001165383"/>
    </source>
</evidence>
<dbReference type="EMBL" id="JAMGBB010000001">
    <property type="protein sequence ID" value="MCL6740917.1"/>
    <property type="molecule type" value="Genomic_DNA"/>
</dbReference>
<keyword evidence="5 7" id="KW-0378">Hydrolase</keyword>
<evidence type="ECO:0000256" key="4">
    <source>
        <dbReference type="ARBA" id="ARBA00022759"/>
    </source>
</evidence>
<sequence>MLEIAIDTDGEWDSSTGWDGLARAAAAAAIAESAFPQLGTSERTVELSIRLAGDAEVHALNSEWRGKDKPTNVLSFPMAEAEELADGGAAGPELMLGDIILARGICAAEAQQKSIPLESHAAHLMVHGTLHLLGYDHMDEASAADMEAREVRALARMGISDPYEGER</sequence>
<keyword evidence="9" id="KW-1185">Reference proteome</keyword>
<dbReference type="RefSeq" id="WP_249915325.1">
    <property type="nucleotide sequence ID" value="NZ_JAMGBB010000001.1"/>
</dbReference>
<dbReference type="PANTHER" id="PTHR46986">
    <property type="entry name" value="ENDORIBONUCLEASE YBEY, CHLOROPLASTIC"/>
    <property type="match status" value="1"/>
</dbReference>
<dbReference type="Gene3D" id="3.40.390.30">
    <property type="entry name" value="Metalloproteases ('zincins'), catalytic domain"/>
    <property type="match status" value="1"/>
</dbReference>
<dbReference type="NCBIfam" id="TIGR00043">
    <property type="entry name" value="rRNA maturation RNase YbeY"/>
    <property type="match status" value="1"/>
</dbReference>
<keyword evidence="7" id="KW-0690">Ribosome biogenesis</keyword>
<dbReference type="PROSITE" id="PS01306">
    <property type="entry name" value="UPF0054"/>
    <property type="match status" value="1"/>
</dbReference>
<proteinExistence type="inferred from homology"/>
<keyword evidence="6 7" id="KW-0862">Zinc</keyword>
<evidence type="ECO:0000256" key="6">
    <source>
        <dbReference type="ARBA" id="ARBA00022833"/>
    </source>
</evidence>
<keyword evidence="2 7" id="KW-0540">Nuclease</keyword>
<dbReference type="InterPro" id="IPR002036">
    <property type="entry name" value="YbeY"/>
</dbReference>
<comment type="function">
    <text evidence="7">Single strand-specific metallo-endoribonuclease involved in late-stage 70S ribosome quality control and in maturation of the 3' terminus of the 16S rRNA.</text>
</comment>
<dbReference type="PANTHER" id="PTHR46986:SF1">
    <property type="entry name" value="ENDORIBONUCLEASE YBEY, CHLOROPLASTIC"/>
    <property type="match status" value="1"/>
</dbReference>
<dbReference type="HAMAP" id="MF_00009">
    <property type="entry name" value="Endoribonucl_YbeY"/>
    <property type="match status" value="1"/>
</dbReference>
<evidence type="ECO:0000256" key="2">
    <source>
        <dbReference type="ARBA" id="ARBA00022722"/>
    </source>
</evidence>
<comment type="subcellular location">
    <subcellularLocation>
        <location evidence="7">Cytoplasm</location>
    </subcellularLocation>
</comment>